<proteinExistence type="predicted"/>
<dbReference type="eggNOG" id="COG3937">
    <property type="taxonomic scope" value="Bacteria"/>
</dbReference>
<sequence>MQDAWRAYLELALGLTEASRKKATQIIKSLAEQSGEKVEDLQGMAQELLSQGMANRENVVKLVQFELDKALDKVGLATKDEVADLKSRVRQLEEELRQARRQSESGEPSAAKPAKKTVKKAAAKKTTAKKATAKKVVKKTAKKTAKKAAKGE</sequence>
<dbReference type="Proteomes" id="UP000000844">
    <property type="component" value="Chromosome"/>
</dbReference>
<dbReference type="AlphaFoldDB" id="D3Q537"/>
<reference evidence="2 3" key="1">
    <citation type="journal article" date="2009" name="Stand. Genomic Sci.">
        <title>Complete genome sequence of Stackebrandtia nassauensis type strain (LLR-40K-21).</title>
        <authorList>
            <person name="Munk C."/>
            <person name="Lapidus A."/>
            <person name="Copeland A."/>
            <person name="Jando M."/>
            <person name="Mayilraj S."/>
            <person name="Glavina Del Rio T."/>
            <person name="Nolan M."/>
            <person name="Chen F."/>
            <person name="Lucas S."/>
            <person name="Tice H."/>
            <person name="Cheng J.F."/>
            <person name="Han C."/>
            <person name="Detter J.C."/>
            <person name="Bruce D."/>
            <person name="Goodwin L."/>
            <person name="Chain P."/>
            <person name="Pitluck S."/>
            <person name="Goker M."/>
            <person name="Ovchinikova G."/>
            <person name="Pati A."/>
            <person name="Ivanova N."/>
            <person name="Mavromatis K."/>
            <person name="Chen A."/>
            <person name="Palaniappan K."/>
            <person name="Land M."/>
            <person name="Hauser L."/>
            <person name="Chang Y.J."/>
            <person name="Jeffries C.D."/>
            <person name="Bristow J."/>
            <person name="Eisen J.A."/>
            <person name="Markowitz V."/>
            <person name="Hugenholtz P."/>
            <person name="Kyrpides N.C."/>
            <person name="Klenk H.P."/>
        </authorList>
    </citation>
    <scope>NUCLEOTIDE SEQUENCE [LARGE SCALE GENOMIC DNA]</scope>
    <source>
        <strain evidence="3">DSM 44728 / CIP 108903 / NRRL B-16338 / NBRC 102104 / LLR-40K-21</strain>
    </source>
</reference>
<dbReference type="EMBL" id="CP001778">
    <property type="protein sequence ID" value="ADD44086.1"/>
    <property type="molecule type" value="Genomic_DNA"/>
</dbReference>
<evidence type="ECO:0008006" key="4">
    <source>
        <dbReference type="Google" id="ProtNLM"/>
    </source>
</evidence>
<dbReference type="KEGG" id="sna:Snas_4441"/>
<accession>D3Q537</accession>
<keyword evidence="3" id="KW-1185">Reference proteome</keyword>
<evidence type="ECO:0000313" key="3">
    <source>
        <dbReference type="Proteomes" id="UP000000844"/>
    </source>
</evidence>
<dbReference type="HOGENOM" id="CLU_109323_0_0_11"/>
<organism evidence="2 3">
    <name type="scientific">Stackebrandtia nassauensis (strain DSM 44728 / CIP 108903 / NRRL B-16338 / NBRC 102104 / LLR-40K-21)</name>
    <dbReference type="NCBI Taxonomy" id="446470"/>
    <lineage>
        <taxon>Bacteria</taxon>
        <taxon>Bacillati</taxon>
        <taxon>Actinomycetota</taxon>
        <taxon>Actinomycetes</taxon>
        <taxon>Glycomycetales</taxon>
        <taxon>Glycomycetaceae</taxon>
        <taxon>Stackebrandtia</taxon>
    </lineage>
</organism>
<gene>
    <name evidence="2" type="ordered locus">Snas_4441</name>
</gene>
<evidence type="ECO:0000256" key="1">
    <source>
        <dbReference type="SAM" id="MobiDB-lite"/>
    </source>
</evidence>
<feature type="compositionally biased region" description="Basic and acidic residues" evidence="1">
    <location>
        <begin position="94"/>
        <end position="104"/>
    </location>
</feature>
<feature type="compositionally biased region" description="Basic residues" evidence="1">
    <location>
        <begin position="113"/>
        <end position="152"/>
    </location>
</feature>
<dbReference type="STRING" id="446470.Snas_4441"/>
<feature type="region of interest" description="Disordered" evidence="1">
    <location>
        <begin position="94"/>
        <end position="152"/>
    </location>
</feature>
<evidence type="ECO:0000313" key="2">
    <source>
        <dbReference type="EMBL" id="ADD44086.1"/>
    </source>
</evidence>
<name>D3Q537_STANL</name>
<protein>
    <recommendedName>
        <fullName evidence="4">Polyhydroxyalkanoate synthesis regulator phasin</fullName>
    </recommendedName>
</protein>